<keyword evidence="9" id="KW-1185">Reference proteome</keyword>
<dbReference type="Pfam" id="PF00501">
    <property type="entry name" value="AMP-binding"/>
    <property type="match status" value="2"/>
</dbReference>
<dbReference type="Gene3D" id="3.30.559.10">
    <property type="entry name" value="Chloramphenicol acetyltransferase-like domain"/>
    <property type="match status" value="2"/>
</dbReference>
<dbReference type="InterPro" id="IPR009081">
    <property type="entry name" value="PP-bd_ACP"/>
</dbReference>
<dbReference type="InterPro" id="IPR020845">
    <property type="entry name" value="AMP-binding_CS"/>
</dbReference>
<dbReference type="InterPro" id="IPR010071">
    <property type="entry name" value="AA_adenyl_dom"/>
</dbReference>
<gene>
    <name evidence="8" type="ORF">KL859_24485</name>
</gene>
<feature type="domain" description="Carrier" evidence="7">
    <location>
        <begin position="2034"/>
        <end position="2109"/>
    </location>
</feature>
<dbReference type="InterPro" id="IPR001242">
    <property type="entry name" value="Condensation_dom"/>
</dbReference>
<dbReference type="InterPro" id="IPR036291">
    <property type="entry name" value="NAD(P)-bd_dom_sf"/>
</dbReference>
<dbReference type="InterPro" id="IPR020806">
    <property type="entry name" value="PKS_PP-bd"/>
</dbReference>
<dbReference type="CDD" id="cd05235">
    <property type="entry name" value="SDR_e1"/>
    <property type="match status" value="1"/>
</dbReference>
<dbReference type="SMART" id="SM00823">
    <property type="entry name" value="PKS_PP"/>
    <property type="match status" value="1"/>
</dbReference>
<dbReference type="InterPro" id="IPR010080">
    <property type="entry name" value="Thioester_reductase-like_dom"/>
</dbReference>
<dbReference type="PROSITE" id="PS00012">
    <property type="entry name" value="PHOSPHOPANTETHEINE"/>
    <property type="match status" value="1"/>
</dbReference>
<dbReference type="RefSeq" id="WP_214395660.1">
    <property type="nucleotide sequence ID" value="NZ_JAHBOL010000023.1"/>
</dbReference>
<evidence type="ECO:0000256" key="4">
    <source>
        <dbReference type="ARBA" id="ARBA00022598"/>
    </source>
</evidence>
<evidence type="ECO:0000259" key="7">
    <source>
        <dbReference type="PROSITE" id="PS50075"/>
    </source>
</evidence>
<comment type="caution">
    <text evidence="8">The sequence shown here is derived from an EMBL/GenBank/DDBJ whole genome shotgun (WGS) entry which is preliminary data.</text>
</comment>
<dbReference type="Gene3D" id="3.40.50.12780">
    <property type="entry name" value="N-terminal domain of ligase-like"/>
    <property type="match status" value="2"/>
</dbReference>
<sequence>MGGGDPTRRLLTIDLLDDDEYDKLDDWGNRSALADPGPPHTTIPDLFTAQVSRTPDAVALVCGARTYTYRQLDDAAERLAKCLTGNGSGPGRCVGLLLSRSAEAVIAILAVLKSGAAYLPMDPAHPDERLRFMVSDADPVAVVTSGAHRARLDPTDRTVLDIDSPDLKRIDEFAGLRSPAADDLAYLTYTSGTTGVPKAVAVTHRNVTQLVSCLHPALPAGPGQVWSQWHSLVFDVSVWEMWGALLHGGRLVVVPEAVASSPHDLNALLVRERVTVLCQTPSAAGMLPREGLDATALVVAGEACPADLVQRWAPGRVMLNAYGPTEATVYAAISAPLSPDAEAVPIGRPVPHAATFVLDRFLRPVADGVVGELYLAGAGVAVGYARRSGLTASRFVACPFGPPGQRMYRTGDLVRWDGDGQLVYLGRSDEQVKIRGYRIELGEIQAALSRLDGVDQAVVIAREDRPGDKRLVGYVTGMLDPAAARRTLAERLPAYMVPAAIVVLDSFPLTVNGKLDKRALPAPEYRGDAGAFRAPTTDTERILVEIYAYVLGVEQVGVDDSFFALGGDSILSMQAVAQARMRGIRIRPRDVFVEQTVARLAAVATVAGGRDDADDGTAPVTPTPIMHWLRTVDGPVDQFNQTLVLQAPEDAAGPQVTDVVGVVQALLDHHPTLRLQVPGDGPSLPVLEPGAVRAADCVQTVDTLSAEALSAARSRLDPAAGRMLSALWVPRTRQLALVIHHLAVDGVSWRILVEDCNIAWGQRRSDRPVVLPSEGTSFARWSALLQAQACTPDVAAHADAWQRVLATPRGMPAVKPAVDTYACAGHLTISLDTETTRQLLGEVPNAFHAGVGDIMLIAYALAWNEFLRNGGAPLAIDVEGHGRAEQLGERIGEDLDLSRTVGWFTTKYPVALTLGDLAWDLVRDGAAELGTVIKAAKEQLRNLPDETSYGMLRYLNPEVDLRGPEPTIGFNYLGRLGADHPSQGLWRVAPDGLGLADAVSAVPMPLMHTVELNAGTMEFGPQADRPGPALRAAWTWAPSSVDEAQVKRLSELWFDALRGICAHVRRGGGGLSPSDIAPARLTQQQIDELAEQHRIVDILPLTPLQQGLFFHSMVGPGDAPTDVYSMQLDITVTGVLDADRLHDALDTVLRRHPNLVARFCGQFGTPVQVIPAHPVMAWRYMDLREDDRPPEAEIEKVCAAERAAVCDLSARPTFRAALIRTAGNRHRFVMTFHHIVIDGWSLPVLLEELFGAYFEHRLPPAGSYRTYIDWLAAQDQKAAHAAWCEVLDGFTTPTLLTPPTPPGPRDVRSRQIPAELTRAAAELARTCHTTVNTVLQAVWAQLLLALTGQRDVVFGTAVSGRPAELAGSDSLVGLLINTVPVRTRITPTATVTGLLDQLQEFHNATVDHEHLSLNEIHRLTGHDQLFDTLFVYESYPFDAGAFAGAHELTITDFTTSEHNHYPLTVVAIPGHEIGLRAEFDTAAYGSGDIDALLERFQRVLSAMVEDPGRHVASIDVLCGDEQQRIDTWCRRERLRQHNGERASLVDRFSAQVARTPYATAVTCDGESMSYTELDEMANRLANLLALHGAAPGNSVAIMLPRSAEAIVAILAVLKTGAAYLPIDPAAPSSRVRFMLEDTGPLAAITTDGLQPRLVDFDGAILEVDDPATSLVTATTLLSPDPDDIAYIIYTSGTTGRPKGVALTHRNVTRLFDAPHAGVEFGPDQVWTQCHSYGFDFSVWEMWAALLHGGRLVVVPESVTNSPQDLHDLLLAERATVLCQTPAAAAALAETDLDGLTLLVGGEACPSEVVKRWAPGRTMANLYGPSETAVSATASAPLTQDAAGDVPIGVPVPGAAVFVLDPWLRAVPLGVVGEVYVAGLGVGVGYLNRAGMTASRFVACPFGAPGTRMYRTGDLARWGADGQLRYLGRVDDQVKIRGFRIELGEIRSALADLDGVDQAAVIVREDHPGDKRLVGYVTGTVDPAEARTRLADRLPPYMIPAAVVRLDTLPVTVNGKLDQRALPTPEYQFARTYRPPATRTQKVVASVYGQILGVERVGLDDSFFDLGGDSISAMRCVAAINTALDAHVGVQDLLQSPSVHAVSRRVDDEHGTDTLAAHGATVETVHGSGDVTEIRATDLTLEKFIDPATLAAAPALPRSGGQIRTVLLTGATGFLGRFLVLEWLQRLKPVDGTLVCLVRAASDTEARERLEKVLDSGDPVLLTRFRQLSEDRLRVVAGDKSAAALGLDEAVWTELAASVDLIVDSAGFVNGILPYQEFFGPNVAGTAEVIRFALTTKLKSYSYVSTADVRQQIEPAVFTEDADIRVISPIRRVDAGYASGYGNSKWAAEVLLREAHDLCEIPVRVFRCDMILTDTTYVGQLNLPDNFTRMVLSVVATGVAPASFYRLDAAGQRQRAHYDALPVGFVAEAIATLSKCALHGFETYHVMNPHDDGIGADQYVDWLIEAGYPIQRIADFGEWLRRFETALRALPDRQRRHSVLQILAARYGLDLTTDLQPPEPTLGAYGPTERFRAAVREYRIGGDTTGPETDIPHITPAIIVKYVTDLQRMGLLDPHPLSTPRSA</sequence>
<keyword evidence="2" id="KW-0596">Phosphopantetheine</keyword>
<dbReference type="Gene3D" id="3.30.300.30">
    <property type="match status" value="2"/>
</dbReference>
<organism evidence="8 9">
    <name type="scientific">Mycolicibacterium goodii</name>
    <name type="common">Mycobacterium goodii</name>
    <dbReference type="NCBI Taxonomy" id="134601"/>
    <lineage>
        <taxon>Bacteria</taxon>
        <taxon>Bacillati</taxon>
        <taxon>Actinomycetota</taxon>
        <taxon>Actinomycetes</taxon>
        <taxon>Mycobacteriales</taxon>
        <taxon>Mycobacteriaceae</taxon>
        <taxon>Mycolicibacterium</taxon>
    </lineage>
</organism>
<dbReference type="InterPro" id="IPR006162">
    <property type="entry name" value="Ppantetheine_attach_site"/>
</dbReference>
<dbReference type="PROSITE" id="PS00455">
    <property type="entry name" value="AMP_BINDING"/>
    <property type="match status" value="2"/>
</dbReference>
<dbReference type="PROSITE" id="PS50075">
    <property type="entry name" value="CARRIER"/>
    <property type="match status" value="2"/>
</dbReference>
<dbReference type="SUPFAM" id="SSF51735">
    <property type="entry name" value="NAD(P)-binding Rossmann-fold domains"/>
    <property type="match status" value="1"/>
</dbReference>
<dbReference type="SUPFAM" id="SSF56801">
    <property type="entry name" value="Acetyl-CoA synthetase-like"/>
    <property type="match status" value="2"/>
</dbReference>
<dbReference type="Gene3D" id="3.40.50.720">
    <property type="entry name" value="NAD(P)-binding Rossmann-like Domain"/>
    <property type="match status" value="1"/>
</dbReference>
<dbReference type="NCBIfam" id="TIGR01720">
    <property type="entry name" value="NRPS-para261"/>
    <property type="match status" value="1"/>
</dbReference>
<evidence type="ECO:0000256" key="1">
    <source>
        <dbReference type="ARBA" id="ARBA00001957"/>
    </source>
</evidence>
<dbReference type="InterPro" id="IPR010060">
    <property type="entry name" value="NRPS_synth"/>
</dbReference>
<keyword evidence="4" id="KW-0436">Ligase</keyword>
<dbReference type="InterPro" id="IPR045851">
    <property type="entry name" value="AMP-bd_C_sf"/>
</dbReference>
<name>A0ABS6HTK6_MYCGD</name>
<dbReference type="Pfam" id="PF00668">
    <property type="entry name" value="Condensation"/>
    <property type="match status" value="2"/>
</dbReference>
<dbReference type="EMBL" id="JAHBOM010000021">
    <property type="protein sequence ID" value="MBU8826019.1"/>
    <property type="molecule type" value="Genomic_DNA"/>
</dbReference>
<dbReference type="Pfam" id="PF13193">
    <property type="entry name" value="AMP-binding_C"/>
    <property type="match status" value="2"/>
</dbReference>
<keyword evidence="6" id="KW-0045">Antibiotic biosynthesis</keyword>
<evidence type="ECO:0000256" key="5">
    <source>
        <dbReference type="ARBA" id="ARBA00022737"/>
    </source>
</evidence>
<accession>A0ABS6HTK6</accession>
<evidence type="ECO:0000313" key="9">
    <source>
        <dbReference type="Proteomes" id="UP000696413"/>
    </source>
</evidence>
<feature type="domain" description="Carrier" evidence="7">
    <location>
        <begin position="534"/>
        <end position="608"/>
    </location>
</feature>
<evidence type="ECO:0000256" key="6">
    <source>
        <dbReference type="ARBA" id="ARBA00023194"/>
    </source>
</evidence>
<keyword evidence="3" id="KW-0597">Phosphoprotein</keyword>
<dbReference type="NCBIfam" id="TIGR01733">
    <property type="entry name" value="AA-adenyl-dom"/>
    <property type="match status" value="2"/>
</dbReference>
<dbReference type="InterPro" id="IPR023213">
    <property type="entry name" value="CAT-like_dom_sf"/>
</dbReference>
<dbReference type="InterPro" id="IPR013120">
    <property type="entry name" value="FAR_NAD-bd"/>
</dbReference>
<evidence type="ECO:0000256" key="3">
    <source>
        <dbReference type="ARBA" id="ARBA00022553"/>
    </source>
</evidence>
<evidence type="ECO:0000313" key="8">
    <source>
        <dbReference type="EMBL" id="MBU8826019.1"/>
    </source>
</evidence>
<dbReference type="SUPFAM" id="SSF52777">
    <property type="entry name" value="CoA-dependent acyltransferases"/>
    <property type="match status" value="4"/>
</dbReference>
<dbReference type="SUPFAM" id="SSF47336">
    <property type="entry name" value="ACP-like"/>
    <property type="match status" value="2"/>
</dbReference>
<dbReference type="Pfam" id="PF07993">
    <property type="entry name" value="NAD_binding_4"/>
    <property type="match status" value="1"/>
</dbReference>
<dbReference type="CDD" id="cd19543">
    <property type="entry name" value="DCL_NRPS"/>
    <property type="match status" value="1"/>
</dbReference>
<dbReference type="Proteomes" id="UP000696413">
    <property type="component" value="Unassembled WGS sequence"/>
</dbReference>
<comment type="cofactor">
    <cofactor evidence="1">
        <name>pantetheine 4'-phosphate</name>
        <dbReference type="ChEBI" id="CHEBI:47942"/>
    </cofactor>
</comment>
<dbReference type="PANTHER" id="PTHR45527:SF1">
    <property type="entry name" value="FATTY ACID SYNTHASE"/>
    <property type="match status" value="1"/>
</dbReference>
<dbReference type="PANTHER" id="PTHR45527">
    <property type="entry name" value="NONRIBOSOMAL PEPTIDE SYNTHETASE"/>
    <property type="match status" value="1"/>
</dbReference>
<dbReference type="InterPro" id="IPR036736">
    <property type="entry name" value="ACP-like_sf"/>
</dbReference>
<protein>
    <submittedName>
        <fullName evidence="8">Amino acid adenylation domain-containing protein</fullName>
    </submittedName>
</protein>
<proteinExistence type="predicted"/>
<evidence type="ECO:0000256" key="2">
    <source>
        <dbReference type="ARBA" id="ARBA00022450"/>
    </source>
</evidence>
<reference evidence="8 9" key="1">
    <citation type="submission" date="2021-05" db="EMBL/GenBank/DDBJ databases">
        <title>Draft Genome Sequences of Clinical Respiratory Isolates of Mycobacterium goodii Recovered in Ireland.</title>
        <authorList>
            <person name="Flanagan P.R."/>
            <person name="Mok S."/>
            <person name="Roycroft E."/>
            <person name="Rogers T.R."/>
            <person name="Fitzgibbon M."/>
        </authorList>
    </citation>
    <scope>NUCLEOTIDE SEQUENCE [LARGE SCALE GENOMIC DNA]</scope>
    <source>
        <strain evidence="8 9">14IE55</strain>
    </source>
</reference>
<dbReference type="InterPro" id="IPR025110">
    <property type="entry name" value="AMP-bd_C"/>
</dbReference>
<keyword evidence="5" id="KW-0677">Repeat</keyword>
<dbReference type="InterPro" id="IPR000873">
    <property type="entry name" value="AMP-dep_synth/lig_dom"/>
</dbReference>
<dbReference type="InterPro" id="IPR042099">
    <property type="entry name" value="ANL_N_sf"/>
</dbReference>
<dbReference type="Gene3D" id="1.10.1200.10">
    <property type="entry name" value="ACP-like"/>
    <property type="match status" value="2"/>
</dbReference>
<dbReference type="NCBIfam" id="TIGR01746">
    <property type="entry name" value="Thioester-redct"/>
    <property type="match status" value="1"/>
</dbReference>
<dbReference type="Pfam" id="PF00550">
    <property type="entry name" value="PP-binding"/>
    <property type="match status" value="2"/>
</dbReference>
<dbReference type="Gene3D" id="3.30.559.30">
    <property type="entry name" value="Nonribosomal peptide synthetase, condensation domain"/>
    <property type="match status" value="2"/>
</dbReference>
<dbReference type="NCBIfam" id="NF003417">
    <property type="entry name" value="PRK04813.1"/>
    <property type="match status" value="2"/>
</dbReference>